<keyword evidence="1" id="KW-0472">Membrane</keyword>
<dbReference type="EMBL" id="CP001706">
    <property type="protein sequence ID" value="ACV08550.1"/>
    <property type="molecule type" value="Genomic_DNA"/>
</dbReference>
<evidence type="ECO:0000313" key="3">
    <source>
        <dbReference type="Proteomes" id="UP000000628"/>
    </source>
</evidence>
<evidence type="ECO:0000256" key="1">
    <source>
        <dbReference type="SAM" id="Phobius"/>
    </source>
</evidence>
<feature type="transmembrane region" description="Helical" evidence="1">
    <location>
        <begin position="60"/>
        <end position="82"/>
    </location>
</feature>
<accession>C7R2H9</accession>
<keyword evidence="1" id="KW-0812">Transmembrane</keyword>
<dbReference type="AlphaFoldDB" id="C7R2H9"/>
<proteinExistence type="predicted"/>
<keyword evidence="3" id="KW-1185">Reference proteome</keyword>
<keyword evidence="1" id="KW-1133">Transmembrane helix</keyword>
<dbReference type="HOGENOM" id="CLU_089113_3_0_11"/>
<evidence type="ECO:0008006" key="4">
    <source>
        <dbReference type="Google" id="ProtNLM"/>
    </source>
</evidence>
<dbReference type="Pfam" id="PF11255">
    <property type="entry name" value="DUF3054"/>
    <property type="match status" value="1"/>
</dbReference>
<protein>
    <recommendedName>
        <fullName evidence="4">DUF3054 domain-containing protein</fullName>
    </recommendedName>
</protein>
<dbReference type="InterPro" id="IPR021414">
    <property type="entry name" value="DUF3054"/>
</dbReference>
<gene>
    <name evidence="2" type="ordered locus">Jden_0888</name>
</gene>
<feature type="transmembrane region" description="Helical" evidence="1">
    <location>
        <begin position="27"/>
        <end position="48"/>
    </location>
</feature>
<evidence type="ECO:0000313" key="2">
    <source>
        <dbReference type="EMBL" id="ACV08550.1"/>
    </source>
</evidence>
<sequence>MWFALDVVLVVLFAAAGRQSHNEVATIVGIADTAWPFLLGLLVGWVITRQWQTTTTGLPIVFQVWPAAIMLAFVTWAFALAIRVLAGDTNSGGFPFVALGFLLLMLVGWRIVWGSVVRVRAQRSNDMRD</sequence>
<dbReference type="KEGG" id="jde:Jden_0888"/>
<dbReference type="STRING" id="471856.Jden_0888"/>
<organism evidence="2 3">
    <name type="scientific">Jonesia denitrificans (strain ATCC 14870 / DSM 20603 / BCRC 15368 / CIP 55.134 / JCM 11481 / NBRC 15587 / NCTC 10816 / Prevot 55134)</name>
    <name type="common">Listeria denitrificans</name>
    <dbReference type="NCBI Taxonomy" id="471856"/>
    <lineage>
        <taxon>Bacteria</taxon>
        <taxon>Bacillati</taxon>
        <taxon>Actinomycetota</taxon>
        <taxon>Actinomycetes</taxon>
        <taxon>Micrococcales</taxon>
        <taxon>Jonesiaceae</taxon>
        <taxon>Jonesia</taxon>
    </lineage>
</organism>
<feature type="transmembrane region" description="Helical" evidence="1">
    <location>
        <begin position="94"/>
        <end position="113"/>
    </location>
</feature>
<dbReference type="Proteomes" id="UP000000628">
    <property type="component" value="Chromosome"/>
</dbReference>
<name>C7R2H9_JONDD</name>
<reference evidence="2 3" key="1">
    <citation type="journal article" date="2009" name="Stand. Genomic Sci.">
        <title>Complete genome sequence of Jonesia denitrificans type strain (Prevot 55134).</title>
        <authorList>
            <person name="Pukall R."/>
            <person name="Gehrich-Schroter G."/>
            <person name="Lapidus A."/>
            <person name="Nolan M."/>
            <person name="Glavina Del Rio T."/>
            <person name="Lucas S."/>
            <person name="Chen F."/>
            <person name="Tice H."/>
            <person name="Pitluck S."/>
            <person name="Cheng J.F."/>
            <person name="Copeland A."/>
            <person name="Saunders E."/>
            <person name="Brettin T."/>
            <person name="Detter J.C."/>
            <person name="Bruce D."/>
            <person name="Goodwin L."/>
            <person name="Pati A."/>
            <person name="Ivanova N."/>
            <person name="Mavromatis K."/>
            <person name="Ovchinnikova G."/>
            <person name="Chen A."/>
            <person name="Palaniappan K."/>
            <person name="Land M."/>
            <person name="Hauser L."/>
            <person name="Chang Y.J."/>
            <person name="Jeffries C.D."/>
            <person name="Chain P."/>
            <person name="Goker M."/>
            <person name="Bristow J."/>
            <person name="Eisen J.A."/>
            <person name="Markowitz V."/>
            <person name="Hugenholtz P."/>
            <person name="Kyrpides N.C."/>
            <person name="Klenk H.P."/>
            <person name="Han C."/>
        </authorList>
    </citation>
    <scope>NUCLEOTIDE SEQUENCE [LARGE SCALE GENOMIC DNA]</scope>
    <source>
        <strain evidence="3">ATCC 14870 / DSM 20603 / BCRC 15368 / CIP 55.134 / JCM 11481 / NBRC 15587 / NCTC 10816 / Prevot 55134</strain>
    </source>
</reference>